<proteinExistence type="predicted"/>
<keyword evidence="4" id="KW-1185">Reference proteome</keyword>
<keyword evidence="1" id="KW-0472">Membrane</keyword>
<keyword evidence="1" id="KW-0812">Transmembrane</keyword>
<name>A0AA86NBC4_9EUKA</name>
<keyword evidence="1" id="KW-1133">Transmembrane helix</keyword>
<evidence type="ECO:0000313" key="3">
    <source>
        <dbReference type="EMBL" id="CAL6062932.1"/>
    </source>
</evidence>
<comment type="caution">
    <text evidence="2">The sequence shown here is derived from an EMBL/GenBank/DDBJ whole genome shotgun (WGS) entry which is preliminary data.</text>
</comment>
<gene>
    <name evidence="2" type="ORF">HINF_LOCUS3830</name>
    <name evidence="3" type="ORF">HINF_LOCUS50497</name>
</gene>
<evidence type="ECO:0000313" key="4">
    <source>
        <dbReference type="Proteomes" id="UP001642409"/>
    </source>
</evidence>
<accession>A0AA86NBC4</accession>
<reference evidence="3 4" key="2">
    <citation type="submission" date="2024-07" db="EMBL/GenBank/DDBJ databases">
        <authorList>
            <person name="Akdeniz Z."/>
        </authorList>
    </citation>
    <scope>NUCLEOTIDE SEQUENCE [LARGE SCALE GENOMIC DNA]</scope>
</reference>
<feature type="transmembrane region" description="Helical" evidence="1">
    <location>
        <begin position="76"/>
        <end position="95"/>
    </location>
</feature>
<dbReference type="Proteomes" id="UP001642409">
    <property type="component" value="Unassembled WGS sequence"/>
</dbReference>
<sequence length="103" mass="12059">MDYSEAQAVSRQFGENEFKCEHVVCALNTRWNTSISAVQFIPPDLISKQICIKWRNIKSIAFHFSKIEKVKTCQRSYVYVQLIINMCVLVGHRYIAQRQFTLV</sequence>
<dbReference type="EMBL" id="CAXDID020000242">
    <property type="protein sequence ID" value="CAL6062932.1"/>
    <property type="molecule type" value="Genomic_DNA"/>
</dbReference>
<dbReference type="EMBL" id="CATOUU010000094">
    <property type="protein sequence ID" value="CAI9916185.1"/>
    <property type="molecule type" value="Genomic_DNA"/>
</dbReference>
<organism evidence="2">
    <name type="scientific">Hexamita inflata</name>
    <dbReference type="NCBI Taxonomy" id="28002"/>
    <lineage>
        <taxon>Eukaryota</taxon>
        <taxon>Metamonada</taxon>
        <taxon>Diplomonadida</taxon>
        <taxon>Hexamitidae</taxon>
        <taxon>Hexamitinae</taxon>
        <taxon>Hexamita</taxon>
    </lineage>
</organism>
<reference evidence="2" key="1">
    <citation type="submission" date="2023-06" db="EMBL/GenBank/DDBJ databases">
        <authorList>
            <person name="Kurt Z."/>
        </authorList>
    </citation>
    <scope>NUCLEOTIDE SEQUENCE</scope>
</reference>
<dbReference type="AlphaFoldDB" id="A0AA86NBC4"/>
<evidence type="ECO:0000256" key="1">
    <source>
        <dbReference type="SAM" id="Phobius"/>
    </source>
</evidence>
<protein>
    <submittedName>
        <fullName evidence="3">Hypothetical_protein</fullName>
    </submittedName>
</protein>
<evidence type="ECO:0000313" key="2">
    <source>
        <dbReference type="EMBL" id="CAI9916185.1"/>
    </source>
</evidence>